<keyword evidence="1" id="KW-1133">Transmembrane helix</keyword>
<feature type="transmembrane region" description="Helical" evidence="1">
    <location>
        <begin position="7"/>
        <end position="29"/>
    </location>
</feature>
<dbReference type="eggNOG" id="ENOG502S3YM">
    <property type="taxonomic scope" value="Eukaryota"/>
</dbReference>
<organism evidence="2">
    <name type="scientific">Talaromyces marneffei PM1</name>
    <dbReference type="NCBI Taxonomy" id="1077442"/>
    <lineage>
        <taxon>Eukaryota</taxon>
        <taxon>Fungi</taxon>
        <taxon>Dikarya</taxon>
        <taxon>Ascomycota</taxon>
        <taxon>Pezizomycotina</taxon>
        <taxon>Eurotiomycetes</taxon>
        <taxon>Eurotiomycetidae</taxon>
        <taxon>Eurotiales</taxon>
        <taxon>Trichocomaceae</taxon>
        <taxon>Talaromyces</taxon>
        <taxon>Talaromyces sect. Talaromyces</taxon>
    </lineage>
</organism>
<reference key="1">
    <citation type="journal article" date="2014" name="PLoS Genet.">
        <title>Signature Gene Expression Reveals Novel Clues to the Molecular Mechanisms of Dimorphic Transition in Penicillium marneffei.</title>
        <authorList>
            <person name="Yang E."/>
            <person name="Wang G."/>
            <person name="Cai J."/>
            <person name="Woo P.C."/>
            <person name="Lau S.K."/>
            <person name="Yuen K.-Y."/>
            <person name="Chow W.-N."/>
            <person name="Lin X."/>
        </authorList>
    </citation>
    <scope>NUCLEOTIDE SEQUENCE [LARGE SCALE GENOMIC DNA]</scope>
    <source>
        <strain>PM1</strain>
    </source>
</reference>
<evidence type="ECO:0000313" key="2">
    <source>
        <dbReference type="EMBL" id="KFX51045.1"/>
    </source>
</evidence>
<keyword evidence="1" id="KW-0812">Transmembrane</keyword>
<dbReference type="EMBL" id="JPOX01000006">
    <property type="protein sequence ID" value="KFX51045.1"/>
    <property type="molecule type" value="Genomic_DNA"/>
</dbReference>
<dbReference type="InterPro" id="IPR025363">
    <property type="entry name" value="DUF4267"/>
</dbReference>
<feature type="transmembrane region" description="Helical" evidence="1">
    <location>
        <begin position="54"/>
        <end position="74"/>
    </location>
</feature>
<sequence>MRLSESVFFSLVGIIFGATFIGFGINSFVRPDHALSFFHFEDLRVPGDQQLVDYLMIVYGARDIFMGIMLWITLYFGSRKALGGTMIACGAIAIVDGMVCKMHGFGEWDHWGYSPMLVITGLVVMGLLDW</sequence>
<protein>
    <recommendedName>
        <fullName evidence="3">Integral membrane protein</fullName>
    </recommendedName>
</protein>
<name>A0A093VFW5_TALMA</name>
<proteinExistence type="predicted"/>
<evidence type="ECO:0000256" key="1">
    <source>
        <dbReference type="SAM" id="Phobius"/>
    </source>
</evidence>
<dbReference type="HOGENOM" id="CLU_144283_0_0_1"/>
<gene>
    <name evidence="2" type="ORF">GQ26_0062960</name>
</gene>
<dbReference type="Pfam" id="PF14087">
    <property type="entry name" value="DUF4267"/>
    <property type="match status" value="1"/>
</dbReference>
<reference evidence="2" key="2">
    <citation type="journal article" date="2014" name="PLoS Genet.">
        <title>Signature gene expression reveals novel clues to the molecular mechanisms of dimorphic transition in Penicillium marneffei.</title>
        <authorList>
            <person name="Yang E."/>
            <person name="Wang G."/>
            <person name="Cai J."/>
            <person name="Woo P.C."/>
            <person name="Lau S.K."/>
            <person name="Yuen K.-Y."/>
            <person name="Chow W.-N."/>
            <person name="Lin X."/>
        </authorList>
    </citation>
    <scope>NUCLEOTIDE SEQUENCE</scope>
    <source>
        <strain evidence="2">PM1</strain>
    </source>
</reference>
<evidence type="ECO:0008006" key="3">
    <source>
        <dbReference type="Google" id="ProtNLM"/>
    </source>
</evidence>
<feature type="transmembrane region" description="Helical" evidence="1">
    <location>
        <begin position="81"/>
        <end position="99"/>
    </location>
</feature>
<feature type="transmembrane region" description="Helical" evidence="1">
    <location>
        <begin position="111"/>
        <end position="128"/>
    </location>
</feature>
<dbReference type="AlphaFoldDB" id="A0A093VFW5"/>
<keyword evidence="1" id="KW-0472">Membrane</keyword>
<accession>A0A093VFW5</accession>
<comment type="caution">
    <text evidence="2">The sequence shown here is derived from an EMBL/GenBank/DDBJ whole genome shotgun (WGS) entry which is preliminary data.</text>
</comment>